<gene>
    <name evidence="5" type="primary">recX</name>
    <name evidence="8" type="ORF">NE695_16100</name>
</gene>
<dbReference type="EMBL" id="JANFZH010000049">
    <property type="protein sequence ID" value="MCQ4841433.1"/>
    <property type="molecule type" value="Genomic_DNA"/>
</dbReference>
<name>A0ABT1S3A7_9FIRM</name>
<dbReference type="Gene3D" id="1.10.10.10">
    <property type="entry name" value="Winged helix-like DNA-binding domain superfamily/Winged helix DNA-binding domain"/>
    <property type="match status" value="3"/>
</dbReference>
<feature type="domain" description="RecX third three-helical" evidence="7">
    <location>
        <begin position="154"/>
        <end position="198"/>
    </location>
</feature>
<proteinExistence type="inferred from homology"/>
<comment type="caution">
    <text evidence="8">The sequence shown here is derived from an EMBL/GenBank/DDBJ whole genome shotgun (WGS) entry which is preliminary data.</text>
</comment>
<comment type="function">
    <text evidence="5">Modulates RecA activity.</text>
</comment>
<dbReference type="GeneID" id="90531579"/>
<evidence type="ECO:0000259" key="6">
    <source>
        <dbReference type="Pfam" id="PF02631"/>
    </source>
</evidence>
<dbReference type="RefSeq" id="WP_066861593.1">
    <property type="nucleotide sequence ID" value="NZ_CABKVV010000012.1"/>
</dbReference>
<dbReference type="InterPro" id="IPR003783">
    <property type="entry name" value="Regulatory_RecX"/>
</dbReference>
<accession>A0ABT1S3A7</accession>
<evidence type="ECO:0000313" key="8">
    <source>
        <dbReference type="EMBL" id="MCQ4841433.1"/>
    </source>
</evidence>
<evidence type="ECO:0000259" key="7">
    <source>
        <dbReference type="Pfam" id="PF21981"/>
    </source>
</evidence>
<dbReference type="Proteomes" id="UP001524473">
    <property type="component" value="Unassembled WGS sequence"/>
</dbReference>
<organism evidence="8 9">
    <name type="scientific">Neglectibacter timonensis</name>
    <dbReference type="NCBI Taxonomy" id="1776382"/>
    <lineage>
        <taxon>Bacteria</taxon>
        <taxon>Bacillati</taxon>
        <taxon>Bacillota</taxon>
        <taxon>Clostridia</taxon>
        <taxon>Eubacteriales</taxon>
        <taxon>Oscillospiraceae</taxon>
        <taxon>Neglectibacter</taxon>
    </lineage>
</organism>
<dbReference type="Pfam" id="PF21981">
    <property type="entry name" value="RecX_HTH3"/>
    <property type="match status" value="1"/>
</dbReference>
<evidence type="ECO:0000256" key="1">
    <source>
        <dbReference type="ARBA" id="ARBA00004496"/>
    </source>
</evidence>
<evidence type="ECO:0000313" key="9">
    <source>
        <dbReference type="Proteomes" id="UP001524473"/>
    </source>
</evidence>
<protein>
    <recommendedName>
        <fullName evidence="3 5">Regulatory protein RecX</fullName>
    </recommendedName>
</protein>
<dbReference type="HAMAP" id="MF_01114">
    <property type="entry name" value="RecX"/>
    <property type="match status" value="1"/>
</dbReference>
<dbReference type="InterPro" id="IPR036388">
    <property type="entry name" value="WH-like_DNA-bd_sf"/>
</dbReference>
<dbReference type="PANTHER" id="PTHR33602:SF1">
    <property type="entry name" value="REGULATORY PROTEIN RECX FAMILY PROTEIN"/>
    <property type="match status" value="1"/>
</dbReference>
<dbReference type="InterPro" id="IPR053925">
    <property type="entry name" value="RecX_HTH_3rd"/>
</dbReference>
<dbReference type="PANTHER" id="PTHR33602">
    <property type="entry name" value="REGULATORY PROTEIN RECX FAMILY PROTEIN"/>
    <property type="match status" value="1"/>
</dbReference>
<dbReference type="Pfam" id="PF02631">
    <property type="entry name" value="RecX_HTH2"/>
    <property type="match status" value="1"/>
</dbReference>
<comment type="subcellular location">
    <subcellularLocation>
        <location evidence="1 5">Cytoplasm</location>
    </subcellularLocation>
</comment>
<keyword evidence="4 5" id="KW-0963">Cytoplasm</keyword>
<sequence length="208" mass="23700">MELTAAEPRRKGLTQLFLDGEAAVRVDTETFLRSGLKPGDLLTDEELHSLLQASDARRAREKALYLLEHRSHSKRELTEKIARTAASREAAEAAADHMEELGLLNDESFARDYARELFSRKKFGSRRVRMELSLKGIDSALIDELLAEYADEEAETENVLSVLQRRYGGWEEDEKIRRRAVAALQRLGYSYEQIRRAMSLSGEEEQGL</sequence>
<evidence type="ECO:0000256" key="2">
    <source>
        <dbReference type="ARBA" id="ARBA00009695"/>
    </source>
</evidence>
<feature type="domain" description="RecX second three-helical" evidence="6">
    <location>
        <begin position="105"/>
        <end position="146"/>
    </location>
</feature>
<evidence type="ECO:0000256" key="5">
    <source>
        <dbReference type="HAMAP-Rule" id="MF_01114"/>
    </source>
</evidence>
<dbReference type="InterPro" id="IPR053924">
    <property type="entry name" value="RecX_HTH_2nd"/>
</dbReference>
<evidence type="ECO:0000256" key="4">
    <source>
        <dbReference type="ARBA" id="ARBA00022490"/>
    </source>
</evidence>
<evidence type="ECO:0000256" key="3">
    <source>
        <dbReference type="ARBA" id="ARBA00018111"/>
    </source>
</evidence>
<reference evidence="8 9" key="1">
    <citation type="submission" date="2022-06" db="EMBL/GenBank/DDBJ databases">
        <title>Isolation of gut microbiota from human fecal samples.</title>
        <authorList>
            <person name="Pamer E.G."/>
            <person name="Barat B."/>
            <person name="Waligurski E."/>
            <person name="Medina S."/>
            <person name="Paddock L."/>
            <person name="Mostad J."/>
        </authorList>
    </citation>
    <scope>NUCLEOTIDE SEQUENCE [LARGE SCALE GENOMIC DNA]</scope>
    <source>
        <strain evidence="8 9">DFI.9.73</strain>
    </source>
</reference>
<comment type="similarity">
    <text evidence="2 5">Belongs to the RecX family.</text>
</comment>
<keyword evidence="9" id="KW-1185">Reference proteome</keyword>